<evidence type="ECO:0000256" key="6">
    <source>
        <dbReference type="ARBA" id="ARBA00022801"/>
    </source>
</evidence>
<dbReference type="FunFam" id="1.10.150.300:FF:000003">
    <property type="entry name" value="Obg-like ATPase 1"/>
    <property type="match status" value="1"/>
</dbReference>
<dbReference type="PROSITE" id="PS51710">
    <property type="entry name" value="G_OBG"/>
    <property type="match status" value="1"/>
</dbReference>
<dbReference type="SUPFAM" id="SSF81271">
    <property type="entry name" value="TGS-like"/>
    <property type="match status" value="1"/>
</dbReference>
<keyword evidence="5" id="KW-0547">Nucleotide-binding</keyword>
<keyword evidence="7" id="KW-0067">ATP-binding</keyword>
<reference evidence="12" key="1">
    <citation type="submission" date="2025-08" db="UniProtKB">
        <authorList>
            <consortium name="RefSeq"/>
        </authorList>
    </citation>
    <scope>IDENTIFICATION</scope>
    <source>
        <tissue evidence="12">Muscle</tissue>
    </source>
</reference>
<evidence type="ECO:0000256" key="1">
    <source>
        <dbReference type="ARBA" id="ARBA00001946"/>
    </source>
</evidence>
<dbReference type="GO" id="GO:0005525">
    <property type="term" value="F:GTP binding"/>
    <property type="evidence" value="ECO:0007669"/>
    <property type="project" value="InterPro"/>
</dbReference>
<keyword evidence="6" id="KW-0378">Hydrolase</keyword>
<dbReference type="NCBIfam" id="TIGR00092">
    <property type="entry name" value="redox-regulated ATPase YchF"/>
    <property type="match status" value="1"/>
</dbReference>
<dbReference type="Proteomes" id="UP000504631">
    <property type="component" value="Unplaced"/>
</dbReference>
<dbReference type="InterPro" id="IPR041706">
    <property type="entry name" value="YchF_N"/>
</dbReference>
<evidence type="ECO:0000256" key="4">
    <source>
        <dbReference type="ARBA" id="ARBA00022723"/>
    </source>
</evidence>
<dbReference type="InterPro" id="IPR027417">
    <property type="entry name" value="P-loop_NTPase"/>
</dbReference>
<dbReference type="GeneID" id="117237974"/>
<feature type="domain" description="OBG-type G" evidence="9">
    <location>
        <begin position="237"/>
        <end position="443"/>
    </location>
</feature>
<dbReference type="Gene3D" id="1.10.150.300">
    <property type="entry name" value="TGS-like domain"/>
    <property type="match status" value="1"/>
</dbReference>
<proteinExistence type="predicted"/>
<dbReference type="CDD" id="cd01900">
    <property type="entry name" value="YchF"/>
    <property type="match status" value="1"/>
</dbReference>
<keyword evidence="4" id="KW-0479">Metal-binding</keyword>
<dbReference type="Gene3D" id="3.10.20.30">
    <property type="match status" value="1"/>
</dbReference>
<evidence type="ECO:0000256" key="3">
    <source>
        <dbReference type="ARBA" id="ARBA00022490"/>
    </source>
</evidence>
<dbReference type="Pfam" id="PF06071">
    <property type="entry name" value="YchF-GTPase_C"/>
    <property type="match status" value="1"/>
</dbReference>
<dbReference type="InterPro" id="IPR004396">
    <property type="entry name" value="ATPase_YchF/OLA1"/>
</dbReference>
<dbReference type="PANTHER" id="PTHR23305">
    <property type="entry name" value="OBG GTPASE FAMILY"/>
    <property type="match status" value="1"/>
</dbReference>
<evidence type="ECO:0000256" key="2">
    <source>
        <dbReference type="ARBA" id="ARBA00004496"/>
    </source>
</evidence>
<evidence type="ECO:0000313" key="12">
    <source>
        <dbReference type="RefSeq" id="XP_033358335.1"/>
    </source>
</evidence>
<dbReference type="InterPro" id="IPR023192">
    <property type="entry name" value="TGS-like_dom_sf"/>
</dbReference>
<dbReference type="PANTHER" id="PTHR23305:SF11">
    <property type="entry name" value="OBG-LIKE ATPASE 1"/>
    <property type="match status" value="1"/>
</dbReference>
<dbReference type="CDD" id="cd04867">
    <property type="entry name" value="TGS_YchF_OLA1"/>
    <property type="match status" value="1"/>
</dbReference>
<organism evidence="11 12">
    <name type="scientific">Bombus vosnesenskii</name>
    <dbReference type="NCBI Taxonomy" id="207650"/>
    <lineage>
        <taxon>Eukaryota</taxon>
        <taxon>Metazoa</taxon>
        <taxon>Ecdysozoa</taxon>
        <taxon>Arthropoda</taxon>
        <taxon>Hexapoda</taxon>
        <taxon>Insecta</taxon>
        <taxon>Pterygota</taxon>
        <taxon>Neoptera</taxon>
        <taxon>Endopterygota</taxon>
        <taxon>Hymenoptera</taxon>
        <taxon>Apocrita</taxon>
        <taxon>Aculeata</taxon>
        <taxon>Apoidea</taxon>
        <taxon>Anthophila</taxon>
        <taxon>Apidae</taxon>
        <taxon>Bombus</taxon>
        <taxon>Pyrobombus</taxon>
    </lineage>
</organism>
<dbReference type="GO" id="GO:0046872">
    <property type="term" value="F:metal ion binding"/>
    <property type="evidence" value="ECO:0007669"/>
    <property type="project" value="UniProtKB-KW"/>
</dbReference>
<evidence type="ECO:0000256" key="5">
    <source>
        <dbReference type="ARBA" id="ARBA00022741"/>
    </source>
</evidence>
<comment type="subcellular location">
    <subcellularLocation>
        <location evidence="2">Cytoplasm</location>
    </subcellularLocation>
</comment>
<dbReference type="GO" id="GO:0016887">
    <property type="term" value="F:ATP hydrolysis activity"/>
    <property type="evidence" value="ECO:0007669"/>
    <property type="project" value="InterPro"/>
</dbReference>
<dbReference type="PROSITE" id="PS51880">
    <property type="entry name" value="TGS"/>
    <property type="match status" value="1"/>
</dbReference>
<comment type="cofactor">
    <cofactor evidence="1">
        <name>Mg(2+)</name>
        <dbReference type="ChEBI" id="CHEBI:18420"/>
    </cofactor>
</comment>
<sequence length="559" mass="64828">MWYVWSQADRRVCSRYTIIRSYFRESDYDKIHSLKYMSVSPYEFRKRQSRFESYCPLCLYYENTMKTSGPPDHRGTIQFREHFYWICSQHTNEFIQHPQKYLPPVNNAYPPEDRPRILTETIDLEHSCWAKRLQVRGFCLVTYFDGLPSRKLVPGKIVTAVLYKDNLYLFCTEDCRDKFLAQPDKYANVQMKFLYTMPTIDVKSLPNVGFLEQTVSKFYLSARRVPVPDARFDYLCEYFKPASKVPAFLNVVDIAGLVKGAAEGQGLGNNFLSHINACDGIFHLCRAFDDDDVTHVEGDVNPVRDLEIISEELRLKDIEFLNGHLEKLEKLVVRGNDKKLKPEYDTLLKVKGIMVDEKRHIRFADWSATDIEALNKYLFLTSKPVIYLVNLSEKDYIRKKNKWLIKIKEWVDKNDPGAILIPFSGTFENKLFDMDDAERAKYQEENKVTSALDKIIVQGYKALQLQYFFTAGHDEVKAWTIQKGTKAPQAAGKIHTDFEKGFIMAEVMKFDDFKNEGSEAAVKAAGKYRQQGRNYVVEDGDIVFFKFNAGAGLKDAKKK</sequence>
<evidence type="ECO:0000256" key="8">
    <source>
        <dbReference type="ARBA" id="ARBA00022842"/>
    </source>
</evidence>
<dbReference type="PRINTS" id="PR00326">
    <property type="entry name" value="GTP1OBG"/>
</dbReference>
<evidence type="ECO:0000259" key="9">
    <source>
        <dbReference type="PROSITE" id="PS51710"/>
    </source>
</evidence>
<accession>A0A6J3KYY2</accession>
<dbReference type="FunFam" id="3.10.20.30:FF:000029">
    <property type="entry name" value="Obg-like ATPase 1"/>
    <property type="match status" value="1"/>
</dbReference>
<keyword evidence="8" id="KW-0460">Magnesium</keyword>
<keyword evidence="3" id="KW-0963">Cytoplasm</keyword>
<dbReference type="InterPro" id="IPR006073">
    <property type="entry name" value="GTP-bd"/>
</dbReference>
<protein>
    <submittedName>
        <fullName evidence="12">Obg-like ATPase 1 isoform X2</fullName>
    </submittedName>
</protein>
<dbReference type="GO" id="GO:0005737">
    <property type="term" value="C:cytoplasm"/>
    <property type="evidence" value="ECO:0007669"/>
    <property type="project" value="UniProtKB-SubCell"/>
</dbReference>
<evidence type="ECO:0000256" key="7">
    <source>
        <dbReference type="ARBA" id="ARBA00022840"/>
    </source>
</evidence>
<dbReference type="InterPro" id="IPR012676">
    <property type="entry name" value="TGS-like"/>
</dbReference>
<dbReference type="InterPro" id="IPR012675">
    <property type="entry name" value="Beta-grasp_dom_sf"/>
</dbReference>
<feature type="domain" description="TGS" evidence="10">
    <location>
        <begin position="464"/>
        <end position="547"/>
    </location>
</feature>
<keyword evidence="11" id="KW-1185">Reference proteome</keyword>
<dbReference type="SUPFAM" id="SSF52540">
    <property type="entry name" value="P-loop containing nucleoside triphosphate hydrolases"/>
    <property type="match status" value="1"/>
</dbReference>
<dbReference type="GO" id="GO:0005524">
    <property type="term" value="F:ATP binding"/>
    <property type="evidence" value="ECO:0007669"/>
    <property type="project" value="UniProtKB-KW"/>
</dbReference>
<dbReference type="InterPro" id="IPR031167">
    <property type="entry name" value="G_OBG"/>
</dbReference>
<dbReference type="InterPro" id="IPR004095">
    <property type="entry name" value="TGS"/>
</dbReference>
<gene>
    <name evidence="12" type="primary">LOC117237974</name>
</gene>
<dbReference type="InterPro" id="IPR013029">
    <property type="entry name" value="YchF_C"/>
</dbReference>
<dbReference type="RefSeq" id="XP_033358335.1">
    <property type="nucleotide sequence ID" value="XM_033502444.1"/>
</dbReference>
<name>A0A6J3KYY2_9HYME</name>
<evidence type="ECO:0000313" key="11">
    <source>
        <dbReference type="Proteomes" id="UP000504631"/>
    </source>
</evidence>
<dbReference type="Gene3D" id="3.40.50.300">
    <property type="entry name" value="P-loop containing nucleotide triphosphate hydrolases"/>
    <property type="match status" value="1"/>
</dbReference>
<evidence type="ECO:0000259" key="10">
    <source>
        <dbReference type="PROSITE" id="PS51880"/>
    </source>
</evidence>
<dbReference type="AlphaFoldDB" id="A0A6J3KYY2"/>